<proteinExistence type="predicted"/>
<comment type="caution">
    <text evidence="1">The sequence shown here is derived from an EMBL/GenBank/DDBJ whole genome shotgun (WGS) entry which is preliminary data.</text>
</comment>
<organism evidence="1 2">
    <name type="scientific">Trichinella pseudospiralis</name>
    <name type="common">Parasitic roundworm</name>
    <dbReference type="NCBI Taxonomy" id="6337"/>
    <lineage>
        <taxon>Eukaryota</taxon>
        <taxon>Metazoa</taxon>
        <taxon>Ecdysozoa</taxon>
        <taxon>Nematoda</taxon>
        <taxon>Enoplea</taxon>
        <taxon>Dorylaimia</taxon>
        <taxon>Trichinellida</taxon>
        <taxon>Trichinellidae</taxon>
        <taxon>Trichinella</taxon>
    </lineage>
</organism>
<accession>A0A0V1F629</accession>
<dbReference type="AlphaFoldDB" id="A0A0V1F629"/>
<evidence type="ECO:0000313" key="2">
    <source>
        <dbReference type="Proteomes" id="UP000054995"/>
    </source>
</evidence>
<evidence type="ECO:0000313" key="1">
    <source>
        <dbReference type="EMBL" id="KRY81244.1"/>
    </source>
</evidence>
<name>A0A0V1F629_TRIPS</name>
<gene>
    <name evidence="1" type="ORF">T4D_16203</name>
</gene>
<dbReference type="Proteomes" id="UP000054995">
    <property type="component" value="Unassembled WGS sequence"/>
</dbReference>
<protein>
    <submittedName>
        <fullName evidence="1">Uncharacterized protein</fullName>
    </submittedName>
</protein>
<dbReference type="OrthoDB" id="5919954at2759"/>
<sequence length="96" mass="10731">MKAGHTDLKTPVNRSSIGDVEKRLQVWIDLEVTVVIDQNNNVETCRLDVHLAFKMEKNAPFNKRSGEETKPIPAIYHEEVSAASAEPSTSVLMILK</sequence>
<dbReference type="EMBL" id="JYDT01000248">
    <property type="protein sequence ID" value="KRY81244.1"/>
    <property type="molecule type" value="Genomic_DNA"/>
</dbReference>
<reference evidence="1 2" key="1">
    <citation type="submission" date="2015-01" db="EMBL/GenBank/DDBJ databases">
        <title>Evolution of Trichinella species and genotypes.</title>
        <authorList>
            <person name="Korhonen P.K."/>
            <person name="Edoardo P."/>
            <person name="Giuseppe L.R."/>
            <person name="Gasser R.B."/>
        </authorList>
    </citation>
    <scope>NUCLEOTIDE SEQUENCE [LARGE SCALE GENOMIC DNA]</scope>
    <source>
        <strain evidence="1">ISS470</strain>
    </source>
</reference>
<keyword evidence="2" id="KW-1185">Reference proteome</keyword>